<protein>
    <submittedName>
        <fullName evidence="1">Uncharacterized protein</fullName>
    </submittedName>
</protein>
<sequence length="114" mass="13029">MEATIIGAHATLVKTPVCLEQQLEDMMGHKIAKAMSTKSSRPQSIVLKEYPFSLEVMSVSLPRDFERPKIKKYDGSSDSVDNLRTFVDLMRLRAILDAIMCRAFPLILRWETRD</sequence>
<evidence type="ECO:0000313" key="2">
    <source>
        <dbReference type="Proteomes" id="UP001604336"/>
    </source>
</evidence>
<keyword evidence="2" id="KW-1185">Reference proteome</keyword>
<comment type="caution">
    <text evidence="1">The sequence shown here is derived from an EMBL/GenBank/DDBJ whole genome shotgun (WGS) entry which is preliminary data.</text>
</comment>
<gene>
    <name evidence="1" type="ORF">Adt_18614</name>
</gene>
<proteinExistence type="predicted"/>
<dbReference type="EMBL" id="JBFOLK010000005">
    <property type="protein sequence ID" value="KAL2513014.1"/>
    <property type="molecule type" value="Genomic_DNA"/>
</dbReference>
<reference evidence="2" key="1">
    <citation type="submission" date="2024-07" db="EMBL/GenBank/DDBJ databases">
        <title>Two chromosome-level genome assemblies of Korean endemic species Abeliophyllum distichum and Forsythia ovata (Oleaceae).</title>
        <authorList>
            <person name="Jang H."/>
        </authorList>
    </citation>
    <scope>NUCLEOTIDE SEQUENCE [LARGE SCALE GENOMIC DNA]</scope>
</reference>
<dbReference type="AlphaFoldDB" id="A0ABD1TJV5"/>
<accession>A0ABD1TJV5</accession>
<name>A0ABD1TJV5_9LAMI</name>
<evidence type="ECO:0000313" key="1">
    <source>
        <dbReference type="EMBL" id="KAL2513014.1"/>
    </source>
</evidence>
<organism evidence="1 2">
    <name type="scientific">Abeliophyllum distichum</name>
    <dbReference type="NCBI Taxonomy" id="126358"/>
    <lineage>
        <taxon>Eukaryota</taxon>
        <taxon>Viridiplantae</taxon>
        <taxon>Streptophyta</taxon>
        <taxon>Embryophyta</taxon>
        <taxon>Tracheophyta</taxon>
        <taxon>Spermatophyta</taxon>
        <taxon>Magnoliopsida</taxon>
        <taxon>eudicotyledons</taxon>
        <taxon>Gunneridae</taxon>
        <taxon>Pentapetalae</taxon>
        <taxon>asterids</taxon>
        <taxon>lamiids</taxon>
        <taxon>Lamiales</taxon>
        <taxon>Oleaceae</taxon>
        <taxon>Forsythieae</taxon>
        <taxon>Abeliophyllum</taxon>
    </lineage>
</organism>
<dbReference type="Proteomes" id="UP001604336">
    <property type="component" value="Unassembled WGS sequence"/>
</dbReference>